<dbReference type="EMBL" id="UINC01057506">
    <property type="protein sequence ID" value="SVB78733.1"/>
    <property type="molecule type" value="Genomic_DNA"/>
</dbReference>
<organism evidence="1">
    <name type="scientific">marine metagenome</name>
    <dbReference type="NCBI Taxonomy" id="408172"/>
    <lineage>
        <taxon>unclassified sequences</taxon>
        <taxon>metagenomes</taxon>
        <taxon>ecological metagenomes</taxon>
    </lineage>
</organism>
<sequence>MSITFTEGLEPTFPPQSFDSELEHVKLLYTEVEAGGAHVNVLADPINELVTEIDSRTSDLDSVKASINSDIALLQGTQEPVDPPTNPPTTNLPEGWENAGYDAGDIGSVISALQGVNSSIDSTKSPTLSDLKTEINTVDIDNFKLHMDLLSGVDDAPPPGIFKPNNPGIMGMVRAVTDIEHRFGQSFTNYLVLCFETLFLGDLTVANAQSHIETDPFNDVTYGSIGVVSRVNANPFTETPAAIISDIGTWASPLGVWNTAAATHKPIFVQHVTDDMAEFHSLEDKLQRYVQAYNISAYIQDPYYAFMYTDVFGSGSVINIINQLQSGTIK</sequence>
<protein>
    <submittedName>
        <fullName evidence="1">Uncharacterized protein</fullName>
    </submittedName>
</protein>
<accession>A0A382GVZ5</accession>
<proteinExistence type="predicted"/>
<evidence type="ECO:0000313" key="1">
    <source>
        <dbReference type="EMBL" id="SVB78733.1"/>
    </source>
</evidence>
<gene>
    <name evidence="1" type="ORF">METZ01_LOCUS231587</name>
</gene>
<reference evidence="1" key="1">
    <citation type="submission" date="2018-05" db="EMBL/GenBank/DDBJ databases">
        <authorList>
            <person name="Lanie J.A."/>
            <person name="Ng W.-L."/>
            <person name="Kazmierczak K.M."/>
            <person name="Andrzejewski T.M."/>
            <person name="Davidsen T.M."/>
            <person name="Wayne K.J."/>
            <person name="Tettelin H."/>
            <person name="Glass J.I."/>
            <person name="Rusch D."/>
            <person name="Podicherti R."/>
            <person name="Tsui H.-C.T."/>
            <person name="Winkler M.E."/>
        </authorList>
    </citation>
    <scope>NUCLEOTIDE SEQUENCE</scope>
</reference>
<name>A0A382GVZ5_9ZZZZ</name>
<dbReference type="AlphaFoldDB" id="A0A382GVZ5"/>